<dbReference type="Proteomes" id="UP000299102">
    <property type="component" value="Unassembled WGS sequence"/>
</dbReference>
<proteinExistence type="predicted"/>
<dbReference type="EMBL" id="BGZK01000989">
    <property type="protein sequence ID" value="GBP67728.1"/>
    <property type="molecule type" value="Genomic_DNA"/>
</dbReference>
<feature type="compositionally biased region" description="Basic and acidic residues" evidence="1">
    <location>
        <begin position="142"/>
        <end position="157"/>
    </location>
</feature>
<gene>
    <name evidence="2" type="ORF">EVAR_40499_1</name>
</gene>
<protein>
    <submittedName>
        <fullName evidence="2">Uncharacterized protein</fullName>
    </submittedName>
</protein>
<evidence type="ECO:0000256" key="1">
    <source>
        <dbReference type="SAM" id="MobiDB-lite"/>
    </source>
</evidence>
<dbReference type="AlphaFoldDB" id="A0A4C1XVX9"/>
<keyword evidence="3" id="KW-1185">Reference proteome</keyword>
<evidence type="ECO:0000313" key="3">
    <source>
        <dbReference type="Proteomes" id="UP000299102"/>
    </source>
</evidence>
<dbReference type="Gene3D" id="3.30.420.10">
    <property type="entry name" value="Ribonuclease H-like superfamily/Ribonuclease H"/>
    <property type="match status" value="1"/>
</dbReference>
<organism evidence="2 3">
    <name type="scientific">Eumeta variegata</name>
    <name type="common">Bagworm moth</name>
    <name type="synonym">Eumeta japonica</name>
    <dbReference type="NCBI Taxonomy" id="151549"/>
    <lineage>
        <taxon>Eukaryota</taxon>
        <taxon>Metazoa</taxon>
        <taxon>Ecdysozoa</taxon>
        <taxon>Arthropoda</taxon>
        <taxon>Hexapoda</taxon>
        <taxon>Insecta</taxon>
        <taxon>Pterygota</taxon>
        <taxon>Neoptera</taxon>
        <taxon>Endopterygota</taxon>
        <taxon>Lepidoptera</taxon>
        <taxon>Glossata</taxon>
        <taxon>Ditrysia</taxon>
        <taxon>Tineoidea</taxon>
        <taxon>Psychidae</taxon>
        <taxon>Oiketicinae</taxon>
        <taxon>Eumeta</taxon>
    </lineage>
</organism>
<reference evidence="2 3" key="1">
    <citation type="journal article" date="2019" name="Commun. Biol.">
        <title>The bagworm genome reveals a unique fibroin gene that provides high tensile strength.</title>
        <authorList>
            <person name="Kono N."/>
            <person name="Nakamura H."/>
            <person name="Ohtoshi R."/>
            <person name="Tomita M."/>
            <person name="Numata K."/>
            <person name="Arakawa K."/>
        </authorList>
    </citation>
    <scope>NUCLEOTIDE SEQUENCE [LARGE SCALE GENOMIC DNA]</scope>
</reference>
<name>A0A4C1XVX9_EUMVA</name>
<dbReference type="OrthoDB" id="10017160at2759"/>
<sequence length="157" mass="17654">MSAEATRFVEGQKIELSDHPQYSLDLAPDDFYLIPSVKNKLRGRRFSAAKRPLMRSKCTFCRYPNQNGKSAIKIGSSVRISASVIMTNIVKSNRTLLNDGCLVLCDIPDTNSSPRNIVHVHNSRRHLMSTTPPCAGGRRPPPRRDSLRVSKKIFDME</sequence>
<dbReference type="InterPro" id="IPR036397">
    <property type="entry name" value="RNaseH_sf"/>
</dbReference>
<accession>A0A4C1XVX9</accession>
<evidence type="ECO:0000313" key="2">
    <source>
        <dbReference type="EMBL" id="GBP67728.1"/>
    </source>
</evidence>
<feature type="region of interest" description="Disordered" evidence="1">
    <location>
        <begin position="128"/>
        <end position="157"/>
    </location>
</feature>
<comment type="caution">
    <text evidence="2">The sequence shown here is derived from an EMBL/GenBank/DDBJ whole genome shotgun (WGS) entry which is preliminary data.</text>
</comment>
<dbReference type="GO" id="GO:0003676">
    <property type="term" value="F:nucleic acid binding"/>
    <property type="evidence" value="ECO:0007669"/>
    <property type="project" value="InterPro"/>
</dbReference>